<dbReference type="PANTHER" id="PTHR43280">
    <property type="entry name" value="ARAC-FAMILY TRANSCRIPTIONAL REGULATOR"/>
    <property type="match status" value="1"/>
</dbReference>
<dbReference type="GO" id="GO:0003700">
    <property type="term" value="F:DNA-binding transcription factor activity"/>
    <property type="evidence" value="ECO:0007669"/>
    <property type="project" value="InterPro"/>
</dbReference>
<dbReference type="SMART" id="SM00342">
    <property type="entry name" value="HTH_ARAC"/>
    <property type="match status" value="1"/>
</dbReference>
<dbReference type="PROSITE" id="PS01124">
    <property type="entry name" value="HTH_ARAC_FAMILY_2"/>
    <property type="match status" value="1"/>
</dbReference>
<dbReference type="Proteomes" id="UP000011728">
    <property type="component" value="Chromosome"/>
</dbReference>
<dbReference type="Pfam" id="PF07883">
    <property type="entry name" value="Cupin_2"/>
    <property type="match status" value="1"/>
</dbReference>
<sequence length="272" mass="32270">MVIIEERMDKSDLMENYLNYNLCGKFISAGNWNHMKRKFILYQVAFMLEGEMYITEEDRQYIIRPGDILFFRSGLTHYGHKKSTSPVSFYWVMYETNIESYLNFPTFAHIEDTLLINQLFKQLLHFSSYSIDETNAALILLLNELKRTLNRTYSKHRSVVDSICRWIDINLQKDINVSAVAQNFNFNKDYISKIVKREKGMGIKEYILSQRINRAKQLLLNTHLSVKQITKECGFFDYTQFLKMFKRYEGITPTEYRNILYSTPINADLDNN</sequence>
<evidence type="ECO:0000313" key="5">
    <source>
        <dbReference type="EMBL" id="AGF57248.1"/>
    </source>
</evidence>
<organism evidence="5 6">
    <name type="scientific">Clostridium saccharoperbutylacetonicum N1-4(HMT)</name>
    <dbReference type="NCBI Taxonomy" id="931276"/>
    <lineage>
        <taxon>Bacteria</taxon>
        <taxon>Bacillati</taxon>
        <taxon>Bacillota</taxon>
        <taxon>Clostridia</taxon>
        <taxon>Eubacteriales</taxon>
        <taxon>Clostridiaceae</taxon>
        <taxon>Clostridium</taxon>
    </lineage>
</organism>
<keyword evidence="1" id="KW-0805">Transcription regulation</keyword>
<dbReference type="KEGG" id="csr:Cspa_c34870"/>
<dbReference type="SUPFAM" id="SSF46689">
    <property type="entry name" value="Homeodomain-like"/>
    <property type="match status" value="1"/>
</dbReference>
<dbReference type="EMBL" id="CP004121">
    <property type="protein sequence ID" value="AGF57248.1"/>
    <property type="molecule type" value="Genomic_DNA"/>
</dbReference>
<dbReference type="InterPro" id="IPR020449">
    <property type="entry name" value="Tscrpt_reg_AraC-type_HTH"/>
</dbReference>
<evidence type="ECO:0000256" key="1">
    <source>
        <dbReference type="ARBA" id="ARBA00023015"/>
    </source>
</evidence>
<dbReference type="Gene3D" id="1.10.10.60">
    <property type="entry name" value="Homeodomain-like"/>
    <property type="match status" value="2"/>
</dbReference>
<dbReference type="PRINTS" id="PR00032">
    <property type="entry name" value="HTHARAC"/>
</dbReference>
<dbReference type="InterPro" id="IPR009057">
    <property type="entry name" value="Homeodomain-like_sf"/>
</dbReference>
<gene>
    <name evidence="5" type="ORF">Cspa_c34870</name>
</gene>
<protein>
    <submittedName>
        <fullName evidence="5">Transcriptional regulator, AraC family</fullName>
    </submittedName>
</protein>
<dbReference type="eggNOG" id="COG2207">
    <property type="taxonomic scope" value="Bacteria"/>
</dbReference>
<keyword evidence="6" id="KW-1185">Reference proteome</keyword>
<proteinExistence type="predicted"/>
<dbReference type="HOGENOM" id="CLU_000445_88_6_9"/>
<reference evidence="5 6" key="1">
    <citation type="submission" date="2013-02" db="EMBL/GenBank/DDBJ databases">
        <title>Genome sequence of Clostridium saccharoperbutylacetonicum N1-4(HMT).</title>
        <authorList>
            <person name="Poehlein A."/>
            <person name="Daniel R."/>
        </authorList>
    </citation>
    <scope>NUCLEOTIDE SEQUENCE [LARGE SCALE GENOMIC DNA]</scope>
    <source>
        <strain evidence="6">N1-4(HMT)</strain>
    </source>
</reference>
<dbReference type="PATRIC" id="fig|931276.5.peg.3513"/>
<evidence type="ECO:0000259" key="4">
    <source>
        <dbReference type="PROSITE" id="PS01124"/>
    </source>
</evidence>
<dbReference type="Gene3D" id="2.60.120.10">
    <property type="entry name" value="Jelly Rolls"/>
    <property type="match status" value="1"/>
</dbReference>
<dbReference type="GO" id="GO:0043565">
    <property type="term" value="F:sequence-specific DNA binding"/>
    <property type="evidence" value="ECO:0007669"/>
    <property type="project" value="InterPro"/>
</dbReference>
<dbReference type="CDD" id="cd02209">
    <property type="entry name" value="cupin_XRE_C"/>
    <property type="match status" value="1"/>
</dbReference>
<dbReference type="SUPFAM" id="SSF51215">
    <property type="entry name" value="Regulatory protein AraC"/>
    <property type="match status" value="1"/>
</dbReference>
<keyword evidence="2" id="KW-0238">DNA-binding</keyword>
<dbReference type="InterPro" id="IPR013096">
    <property type="entry name" value="Cupin_2"/>
</dbReference>
<dbReference type="PANTHER" id="PTHR43280:SF2">
    <property type="entry name" value="HTH-TYPE TRANSCRIPTIONAL REGULATOR EXSA"/>
    <property type="match status" value="1"/>
</dbReference>
<dbReference type="AlphaFoldDB" id="M1MM13"/>
<evidence type="ECO:0000256" key="3">
    <source>
        <dbReference type="ARBA" id="ARBA00023163"/>
    </source>
</evidence>
<dbReference type="InterPro" id="IPR037923">
    <property type="entry name" value="HTH-like"/>
</dbReference>
<evidence type="ECO:0000256" key="2">
    <source>
        <dbReference type="ARBA" id="ARBA00023125"/>
    </source>
</evidence>
<dbReference type="RefSeq" id="WP_015393566.1">
    <property type="nucleotide sequence ID" value="NZ_AOIF01000058.1"/>
</dbReference>
<evidence type="ECO:0000313" key="6">
    <source>
        <dbReference type="Proteomes" id="UP000011728"/>
    </source>
</evidence>
<accession>M1MM13</accession>
<dbReference type="OrthoDB" id="1410840at2"/>
<feature type="domain" description="HTH araC/xylS-type" evidence="4">
    <location>
        <begin position="161"/>
        <end position="259"/>
    </location>
</feature>
<dbReference type="STRING" id="36745.CLSAP_32470"/>
<dbReference type="Pfam" id="PF12833">
    <property type="entry name" value="HTH_18"/>
    <property type="match status" value="1"/>
</dbReference>
<dbReference type="InterPro" id="IPR014710">
    <property type="entry name" value="RmlC-like_jellyroll"/>
</dbReference>
<keyword evidence="3" id="KW-0804">Transcription</keyword>
<name>M1MM13_9CLOT</name>
<dbReference type="InterPro" id="IPR018060">
    <property type="entry name" value="HTH_AraC"/>
</dbReference>